<sequence>MDSRDLLESSRRWMGMALSALSRPEDADIAVHHAAVACEHLLKSYLAGLHPALLAEGKDFTSLLHAVGHGDKARETSLTAFRSIALPEAYARVAQLVSPLTVDHAEVKVVANARNGVAHCGIHDPSMARGITTTCIRLAEAILPHLTNDAYTYWYPHDAVRKRFVEAHATKLGEVLRRRIEHFRDAYRRGELPEDVEGYLGIGPKAEAVRMPEEAGVIRMIPTMNLFKLIQETPDKDLSQLSAETCPACEERAVIGWRVGSSYSNDETPFEYRTALCCRCLLPLSVEEVLFLGLGEAIGLPPYGS</sequence>
<protein>
    <recommendedName>
        <fullName evidence="3">HEPN domain-containing protein</fullName>
    </recommendedName>
</protein>
<dbReference type="RefSeq" id="WP_003972957.1">
    <property type="nucleotide sequence ID" value="NZ_CP009124.1"/>
</dbReference>
<gene>
    <name evidence="1" type="ORF">SLIV_08300</name>
</gene>
<organism evidence="1 2">
    <name type="scientific">Streptomyces lividans TK24</name>
    <dbReference type="NCBI Taxonomy" id="457428"/>
    <lineage>
        <taxon>Bacteria</taxon>
        <taxon>Bacillati</taxon>
        <taxon>Actinomycetota</taxon>
        <taxon>Actinomycetes</taxon>
        <taxon>Kitasatosporales</taxon>
        <taxon>Streptomycetaceae</taxon>
        <taxon>Streptomyces</taxon>
    </lineage>
</organism>
<reference evidence="2" key="1">
    <citation type="submission" date="2014-08" db="EMBL/GenBank/DDBJ databases">
        <title>Complete genome sequence of Streptomyces lividans TK24.</title>
        <authorList>
            <consortium name="StrepSynth"/>
            <person name="Ruckert C."/>
            <person name="Fridjonson O.H."/>
            <person name="Lambert C."/>
            <person name="van Wezel G.P."/>
            <person name="Bernaerts K."/>
            <person name="Anne J."/>
            <person name="Economou A."/>
            <person name="Kalinowski J."/>
        </authorList>
    </citation>
    <scope>NUCLEOTIDE SEQUENCE [LARGE SCALE GENOMIC DNA]</scope>
    <source>
        <strain evidence="2">TK24</strain>
    </source>
</reference>
<keyword evidence="2" id="KW-1185">Reference proteome</keyword>
<evidence type="ECO:0000313" key="1">
    <source>
        <dbReference type="EMBL" id="AIJ12670.1"/>
    </source>
</evidence>
<dbReference type="Proteomes" id="UP000028682">
    <property type="component" value="Chromosome"/>
</dbReference>
<evidence type="ECO:0000313" key="2">
    <source>
        <dbReference type="Proteomes" id="UP000028682"/>
    </source>
</evidence>
<accession>A0ABM5QY00</accession>
<proteinExistence type="predicted"/>
<dbReference type="EMBL" id="CP009124">
    <property type="protein sequence ID" value="AIJ12670.1"/>
    <property type="molecule type" value="Genomic_DNA"/>
</dbReference>
<evidence type="ECO:0008006" key="3">
    <source>
        <dbReference type="Google" id="ProtNLM"/>
    </source>
</evidence>
<name>A0ABM5QY00_STRLI</name>